<dbReference type="EMBL" id="OB793586">
    <property type="protein sequence ID" value="CAD7427923.1"/>
    <property type="molecule type" value="Genomic_DNA"/>
</dbReference>
<proteinExistence type="predicted"/>
<gene>
    <name evidence="1" type="ORF">TMSB3V08_LOCUS4750</name>
</gene>
<name>A0A7R9E7U7_9NEOP</name>
<evidence type="ECO:0000313" key="1">
    <source>
        <dbReference type="EMBL" id="CAD7427923.1"/>
    </source>
</evidence>
<evidence type="ECO:0008006" key="2">
    <source>
        <dbReference type="Google" id="ProtNLM"/>
    </source>
</evidence>
<reference evidence="1" key="1">
    <citation type="submission" date="2020-11" db="EMBL/GenBank/DDBJ databases">
        <authorList>
            <person name="Tran Van P."/>
        </authorList>
    </citation>
    <scope>NUCLEOTIDE SEQUENCE</scope>
</reference>
<organism evidence="1">
    <name type="scientific">Timema monikensis</name>
    <dbReference type="NCBI Taxonomy" id="170555"/>
    <lineage>
        <taxon>Eukaryota</taxon>
        <taxon>Metazoa</taxon>
        <taxon>Ecdysozoa</taxon>
        <taxon>Arthropoda</taxon>
        <taxon>Hexapoda</taxon>
        <taxon>Insecta</taxon>
        <taxon>Pterygota</taxon>
        <taxon>Neoptera</taxon>
        <taxon>Polyneoptera</taxon>
        <taxon>Phasmatodea</taxon>
        <taxon>Timematodea</taxon>
        <taxon>Timematoidea</taxon>
        <taxon>Timematidae</taxon>
        <taxon>Timema</taxon>
    </lineage>
</organism>
<sequence>MECLRGAAELLMTIATFVSRAVSPIEDASSPSLSHTTLETLLLTARACWGGVDVSFSLTESSRRRLSLSGHRTRALSGFLMMMTQNGKLLYISDNAAEYLGHSMNYFSILSKLILLFALYLQPPFVIIKLWRQIGRHKSTIPNMDEAPCFISLELGRPNTYGDISFNIPWGAYDRNKASLLHLFLVSVSVIDSFQVERVINSPTLFLRASEKEGVRDNEGYIASKSTRICVESRIRGSELAFVWRESGKPFRNTPRPPVHPTEIRTSISPSLAVELNTTCALANYATEADGRTRIAYIYKGNKRNPITTQLSLQSCDWLRALLLFFGEIYQSVGGVKVGGPVIARHSPTEWRGGTTTPQNTHLPKKKYVPFQTELKKARVKRLFSDLGASRCNAPLTITDSLQGSVWHGKGLEMEDYFGPRLSMVTLWLPCDMGRLPGEPDLLNTKQQTK</sequence>
<protein>
    <recommendedName>
        <fullName evidence="2">PAS domain-containing protein</fullName>
    </recommendedName>
</protein>
<accession>A0A7R9E7U7</accession>
<dbReference type="Gene3D" id="3.30.450.20">
    <property type="entry name" value="PAS domain"/>
    <property type="match status" value="1"/>
</dbReference>
<dbReference type="AlphaFoldDB" id="A0A7R9E7U7"/>